<dbReference type="InterPro" id="IPR023996">
    <property type="entry name" value="TonB-dep_OMP_SusC/RagA"/>
</dbReference>
<dbReference type="Proteomes" id="UP000240971">
    <property type="component" value="Unassembled WGS sequence"/>
</dbReference>
<dbReference type="SUPFAM" id="SSF56935">
    <property type="entry name" value="Porins"/>
    <property type="match status" value="1"/>
</dbReference>
<dbReference type="NCBIfam" id="TIGR04057">
    <property type="entry name" value="SusC_RagA_signa"/>
    <property type="match status" value="1"/>
</dbReference>
<feature type="chain" id="PRO_5015185051" evidence="8">
    <location>
        <begin position="29"/>
        <end position="1061"/>
    </location>
</feature>
<dbReference type="RefSeq" id="WP_106529050.1">
    <property type="nucleotide sequence ID" value="NZ_PYAW01000003.1"/>
</dbReference>
<protein>
    <submittedName>
        <fullName evidence="10">TonB-linked SusC/RagA family outer membrane protein</fullName>
    </submittedName>
</protein>
<evidence type="ECO:0000313" key="11">
    <source>
        <dbReference type="Proteomes" id="UP000240971"/>
    </source>
</evidence>
<comment type="caution">
    <text evidence="10">The sequence shown here is derived from an EMBL/GenBank/DDBJ whole genome shotgun (WGS) entry which is preliminary data.</text>
</comment>
<organism evidence="10 11">
    <name type="scientific">Chitinophaga niastensis</name>
    <dbReference type="NCBI Taxonomy" id="536980"/>
    <lineage>
        <taxon>Bacteria</taxon>
        <taxon>Pseudomonadati</taxon>
        <taxon>Bacteroidota</taxon>
        <taxon>Chitinophagia</taxon>
        <taxon>Chitinophagales</taxon>
        <taxon>Chitinophagaceae</taxon>
        <taxon>Chitinophaga</taxon>
    </lineage>
</organism>
<dbReference type="GO" id="GO:0009279">
    <property type="term" value="C:cell outer membrane"/>
    <property type="evidence" value="ECO:0007669"/>
    <property type="project" value="UniProtKB-SubCell"/>
</dbReference>
<dbReference type="InterPro" id="IPR036942">
    <property type="entry name" value="Beta-barrel_TonB_sf"/>
</dbReference>
<dbReference type="Gene3D" id="2.170.130.10">
    <property type="entry name" value="TonB-dependent receptor, plug domain"/>
    <property type="match status" value="1"/>
</dbReference>
<keyword evidence="2 7" id="KW-0813">Transport</keyword>
<dbReference type="OrthoDB" id="9768177at2"/>
<feature type="signal peptide" evidence="8">
    <location>
        <begin position="1"/>
        <end position="28"/>
    </location>
</feature>
<dbReference type="SUPFAM" id="SSF49464">
    <property type="entry name" value="Carboxypeptidase regulatory domain-like"/>
    <property type="match status" value="1"/>
</dbReference>
<keyword evidence="3 7" id="KW-1134">Transmembrane beta strand</keyword>
<evidence type="ECO:0000313" key="10">
    <source>
        <dbReference type="EMBL" id="PSL46252.1"/>
    </source>
</evidence>
<feature type="domain" description="TonB-dependent receptor plug" evidence="9">
    <location>
        <begin position="126"/>
        <end position="259"/>
    </location>
</feature>
<reference evidence="10 11" key="1">
    <citation type="submission" date="2018-03" db="EMBL/GenBank/DDBJ databases">
        <title>Genomic Encyclopedia of Archaeal and Bacterial Type Strains, Phase II (KMG-II): from individual species to whole genera.</title>
        <authorList>
            <person name="Goeker M."/>
        </authorList>
    </citation>
    <scope>NUCLEOTIDE SEQUENCE [LARGE SCALE GENOMIC DNA]</scope>
    <source>
        <strain evidence="10 11">DSM 24859</strain>
    </source>
</reference>
<dbReference type="Gene3D" id="2.40.170.20">
    <property type="entry name" value="TonB-dependent receptor, beta-barrel domain"/>
    <property type="match status" value="1"/>
</dbReference>
<dbReference type="NCBIfam" id="TIGR04056">
    <property type="entry name" value="OMP_RagA_SusC"/>
    <property type="match status" value="1"/>
</dbReference>
<keyword evidence="11" id="KW-1185">Reference proteome</keyword>
<keyword evidence="4 7" id="KW-0812">Transmembrane</keyword>
<dbReference type="PROSITE" id="PS52016">
    <property type="entry name" value="TONB_DEPENDENT_REC_3"/>
    <property type="match status" value="1"/>
</dbReference>
<comment type="subcellular location">
    <subcellularLocation>
        <location evidence="1 7">Cell outer membrane</location>
        <topology evidence="1 7">Multi-pass membrane protein</topology>
    </subcellularLocation>
</comment>
<evidence type="ECO:0000256" key="7">
    <source>
        <dbReference type="PROSITE-ProRule" id="PRU01360"/>
    </source>
</evidence>
<dbReference type="Pfam" id="PF07715">
    <property type="entry name" value="Plug"/>
    <property type="match status" value="1"/>
</dbReference>
<gene>
    <name evidence="10" type="ORF">CLV51_103228</name>
</gene>
<evidence type="ECO:0000256" key="1">
    <source>
        <dbReference type="ARBA" id="ARBA00004571"/>
    </source>
</evidence>
<name>A0A2P8HJ61_CHINA</name>
<dbReference type="InterPro" id="IPR023997">
    <property type="entry name" value="TonB-dep_OMP_SusC/RagA_CS"/>
</dbReference>
<dbReference type="EMBL" id="PYAW01000003">
    <property type="protein sequence ID" value="PSL46252.1"/>
    <property type="molecule type" value="Genomic_DNA"/>
</dbReference>
<evidence type="ECO:0000256" key="5">
    <source>
        <dbReference type="ARBA" id="ARBA00023136"/>
    </source>
</evidence>
<comment type="similarity">
    <text evidence="7">Belongs to the TonB-dependent receptor family.</text>
</comment>
<sequence>MYKHNIIPGKIKALVSLFVVLLLTYAVAAQQPVITVRGVVYEKGTNMPIPGVIIFTGKPPKGVGASGADGTFTVNVPEGAELNFQAMGFGPLMGKGKAGELMKVYLSVKQNKLNEQVVIGYQKKTKETTTGSTVIISGKDLQDVPVSNVIELLQGKVAGMNIQNNTGAPGYAGTIQMRGLSTLSISGSGSSSFLSPTSPLFVIDGVPIDPNTNYEYGFNQAGPGLNPLSLIPPEDIESIQVLKDAQATALYGSRGAYGVMLVNTKRGKSKVPIVQYSGNFFISIPPNLRKVIGGNAEREARVSQLLHYTDSVKYARQDINSTPFLADSLNPYYNNSTNWQGLFYKYTYNQTHNVTVSGGDDRFNYKANLGYYNEKGIVKNTDFNRYTLSTNMQYRPITRFKIYAGITTSLGQNSKGSGNGLTQSDVGKAGKQSSLLPAPSFYSSSANAVAALRNDNLNKTANIRTNVDLDYELIAGLHATSTFSFESTTGTEDNFIPAAINGNYAQVKSFNDQSHTLYSRSGLSYFKSFEDKHNLTFSVFNELSKKDYQATLLRKSGTPSDDVHGPIGSNGFFDGGGILDNGSDERLASFAGAASYNYKQKYVVDLSFRRDASSITGKKTPYSNNPSVGLRWNFYKEALLADRSWLDYGSLRASWGRNVIPQGTIFDAYGTYNDRNGGRYNDKPMSGIDYGKLPNANMKPVSNTQWNGGLELGLWKGKLQVEMDVYLKKVENMLMEVKLPTSSGFSSVQTNDAALMDAGLEWSFTYRPLPQTGKWNWTVTFNGAFNKDILTRLPNGKRELMVYDTTNNQNILYRVGRNSLTNVLMNTRGVYADDASVQVDPATGRPVLVSSADGKNFYYMRAGDPLWTDRNGDYIINGADNVYAGNSQPLITGGLSSFLQHGAWSLNIAATYTAIRSILNNAVQARFAGYSDPLGKNGPGALVPLDQYNYWAAQGDKATYPNPYDYQGFKSIRPYRVDQTLFEEDGSYFKIQYITLAYTIPRTRTIRWGITSCRTYFTVSNPFLFSRYSGPNPENVSALGRDQEDGYPVRKTVTLGLNVQF</sequence>
<keyword evidence="5 7" id="KW-0472">Membrane</keyword>
<evidence type="ECO:0000256" key="2">
    <source>
        <dbReference type="ARBA" id="ARBA00022448"/>
    </source>
</evidence>
<keyword evidence="6 7" id="KW-0998">Cell outer membrane</keyword>
<keyword evidence="8" id="KW-0732">Signal</keyword>
<evidence type="ECO:0000256" key="3">
    <source>
        <dbReference type="ARBA" id="ARBA00022452"/>
    </source>
</evidence>
<proteinExistence type="inferred from homology"/>
<accession>A0A2P8HJ61</accession>
<dbReference type="AlphaFoldDB" id="A0A2P8HJ61"/>
<evidence type="ECO:0000256" key="6">
    <source>
        <dbReference type="ARBA" id="ARBA00023237"/>
    </source>
</evidence>
<dbReference type="InterPro" id="IPR037066">
    <property type="entry name" value="Plug_dom_sf"/>
</dbReference>
<dbReference type="InterPro" id="IPR008969">
    <property type="entry name" value="CarboxyPept-like_regulatory"/>
</dbReference>
<dbReference type="InterPro" id="IPR039426">
    <property type="entry name" value="TonB-dep_rcpt-like"/>
</dbReference>
<evidence type="ECO:0000256" key="4">
    <source>
        <dbReference type="ARBA" id="ARBA00022692"/>
    </source>
</evidence>
<evidence type="ECO:0000259" key="9">
    <source>
        <dbReference type="Pfam" id="PF07715"/>
    </source>
</evidence>
<evidence type="ECO:0000256" key="8">
    <source>
        <dbReference type="SAM" id="SignalP"/>
    </source>
</evidence>
<dbReference type="InterPro" id="IPR012910">
    <property type="entry name" value="Plug_dom"/>
</dbReference>